<dbReference type="GO" id="GO:0005509">
    <property type="term" value="F:calcium ion binding"/>
    <property type="evidence" value="ECO:0007669"/>
    <property type="project" value="InterPro"/>
</dbReference>
<organism evidence="4 5">
    <name type="scientific">Marisediminitalea aggregata</name>
    <dbReference type="NCBI Taxonomy" id="634436"/>
    <lineage>
        <taxon>Bacteria</taxon>
        <taxon>Pseudomonadati</taxon>
        <taxon>Pseudomonadota</taxon>
        <taxon>Gammaproteobacteria</taxon>
        <taxon>Alteromonadales</taxon>
        <taxon>Alteromonadaceae</taxon>
        <taxon>Marisediminitalea</taxon>
    </lineage>
</organism>
<dbReference type="SUPFAM" id="SSF69318">
    <property type="entry name" value="Integrin alpha N-terminal domain"/>
    <property type="match status" value="1"/>
</dbReference>
<dbReference type="Gene3D" id="4.10.1080.10">
    <property type="entry name" value="TSP type-3 repeat"/>
    <property type="match status" value="1"/>
</dbReference>
<accession>A0A1M5SWR5</accession>
<dbReference type="Gene3D" id="2.130.10.10">
    <property type="entry name" value="YVTN repeat-like/Quinoprotein amine dehydrogenase"/>
    <property type="match status" value="2"/>
</dbReference>
<dbReference type="InterPro" id="IPR003367">
    <property type="entry name" value="Thrombospondin_3-like_rpt"/>
</dbReference>
<feature type="domain" description="Pyrrolo-quinoline quinone repeat" evidence="3">
    <location>
        <begin position="599"/>
        <end position="707"/>
    </location>
</feature>
<dbReference type="Proteomes" id="UP000184520">
    <property type="component" value="Unassembled WGS sequence"/>
</dbReference>
<dbReference type="InterPro" id="IPR002372">
    <property type="entry name" value="PQQ_rpt_dom"/>
</dbReference>
<dbReference type="InterPro" id="IPR011047">
    <property type="entry name" value="Quinoprotein_ADH-like_sf"/>
</dbReference>
<dbReference type="GO" id="GO:0007155">
    <property type="term" value="P:cell adhesion"/>
    <property type="evidence" value="ECO:0007669"/>
    <property type="project" value="InterPro"/>
</dbReference>
<dbReference type="SMART" id="SM00564">
    <property type="entry name" value="PQQ"/>
    <property type="match status" value="12"/>
</dbReference>
<dbReference type="Pfam" id="PF13517">
    <property type="entry name" value="FG-GAP_3"/>
    <property type="match status" value="2"/>
</dbReference>
<sequence>MKLKILLCILSTVFVLCFSRSGQADSAGTEKWTIPFGEFGPSLPSIDYEGNIYVIWNNTIFSYKPDGMLNWQFATDFSLWGLMIGEGANLYALAKTSDGSQVIALSLAGELQWSYTVEKDEERIYSFAVGPEHSIYLAQRSAKLSKLDSSGTLLWTTQIGDSEQVSYVGQPLVAQDGTVYVKNDNKIHAVDTTGVLKWVYANPSYLDLEGVSAIGNDGTIFQALEEGTLLAINPNGTLKWQYLAAEFDRGDETNVSWDHIESSPVIAEDGTVYYSGSYTGIHGISAQGQLNVNIKYAADSISIGNDGVLYLDNFFAVSAINPDGTERWSYSTNQGYAAIWDFDLVTTNRGVNGEVYVSTMTDLIAINSDSGIIANSSWARHGGNARNNWSTVSHRVPDDSDGDGLFDEDELNHLNTDPHNFDTDFDGVADNIEIERASDPTNSLSFPGSEGTLKWRYFVGEKFRTESPRLLSNQRVYIESRNARYVFSKEGQLTWSDNFYNRYQNTFTSLYDSPYIYVTTNGISAYVLAEDKMESDQNSTKQLLLYETADDSSTAAFLDTNNIEQSPEMVEKQWSAPCSFPSEPAIHANGTVYFSCTGTVLYAYNNKSGTLHWSLDLTETPSTRSSSYWIWSSPALGVDGTIYVASKYGELYAVNPDGSIKWVFNTESAIHASPVVDSDGTVYLGAINGVFYAVNPDGSLKWSFTTENAIIGSAAIGADGVIYVGSMDSYMYALSSTGELRWKYRTGNPIGSSPAIADDGTVYFGSQDGYVYALYSTSQGLMDSTWPKYAKDNSLSSFLAWEDLPEGDVDNDGVINEHDNCPLTANPDQYNNDGDLAGDACDDDDDNDGIDDIADAYPFVSIGGLPDNDGDGAPDTCDVICIASGMQADEDDDNDGVSDTEDFFPFDAKRFRAYAAYSDVNGDGRSDILWRSNTKGWNFLWAMEGLVPTISPINVVPEAAWQMATLSDFDGDRKTDIFWRNELTGENVIYLMDGSGIKTKKPLNYATPGVWELKSSGDFNGDGKEDVLWRNTETKNTWAFLMDGDKIAGYSPLLRVTNPDFRIIATGNVDGDEDDDVIWINTYRAVFVWLLNDAKMESVYRLTVLHENWVVAGFADMDGDGTDDLITRNEENGLVWVYFLNDGQIREGAQLYQVENLNWQLVHTGDYNGDGKADIFWRNVESGENIVHLMDGATIAAKGVLRTLDNSWVAAQ</sequence>
<evidence type="ECO:0000256" key="1">
    <source>
        <dbReference type="ARBA" id="ARBA00022729"/>
    </source>
</evidence>
<dbReference type="PANTHER" id="PTHR46580:SF2">
    <property type="entry name" value="MAM DOMAIN-CONTAINING PROTEIN"/>
    <property type="match status" value="1"/>
</dbReference>
<dbReference type="Pfam" id="PF02412">
    <property type="entry name" value="TSP_3"/>
    <property type="match status" value="2"/>
</dbReference>
<keyword evidence="5" id="KW-1185">Reference proteome</keyword>
<evidence type="ECO:0000313" key="5">
    <source>
        <dbReference type="Proteomes" id="UP000184520"/>
    </source>
</evidence>
<protein>
    <submittedName>
        <fullName evidence="4">Outer membrane protein assembly factor BamB, contains PQQ-like beta-propeller repeat</fullName>
    </submittedName>
</protein>
<dbReference type="RefSeq" id="WP_073325448.1">
    <property type="nucleotide sequence ID" value="NZ_FQWD01000013.1"/>
</dbReference>
<dbReference type="EMBL" id="FQWD01000013">
    <property type="protein sequence ID" value="SHH42922.1"/>
    <property type="molecule type" value="Genomic_DNA"/>
</dbReference>
<gene>
    <name evidence="4" type="ORF">SAMN05216361_0110</name>
</gene>
<dbReference type="PANTHER" id="PTHR46580">
    <property type="entry name" value="SENSOR KINASE-RELATED"/>
    <property type="match status" value="1"/>
</dbReference>
<feature type="signal peptide" evidence="2">
    <location>
        <begin position="1"/>
        <end position="24"/>
    </location>
</feature>
<dbReference type="Gene3D" id="2.40.10.480">
    <property type="match status" value="1"/>
</dbReference>
<dbReference type="InterPro" id="IPR028974">
    <property type="entry name" value="TSP_type-3_rpt"/>
</dbReference>
<dbReference type="InterPro" id="IPR015943">
    <property type="entry name" value="WD40/YVTN_repeat-like_dom_sf"/>
</dbReference>
<dbReference type="STRING" id="634436.SAMN05216361_0110"/>
<evidence type="ECO:0000256" key="2">
    <source>
        <dbReference type="SAM" id="SignalP"/>
    </source>
</evidence>
<dbReference type="SUPFAM" id="SSF50998">
    <property type="entry name" value="Quinoprotein alcohol dehydrogenase-like"/>
    <property type="match status" value="2"/>
</dbReference>
<feature type="chain" id="PRO_5013382227" evidence="2">
    <location>
        <begin position="25"/>
        <end position="1212"/>
    </location>
</feature>
<dbReference type="InterPro" id="IPR028994">
    <property type="entry name" value="Integrin_alpha_N"/>
</dbReference>
<reference evidence="5" key="1">
    <citation type="submission" date="2016-11" db="EMBL/GenBank/DDBJ databases">
        <authorList>
            <person name="Varghese N."/>
            <person name="Submissions S."/>
        </authorList>
    </citation>
    <scope>NUCLEOTIDE SEQUENCE [LARGE SCALE GENOMIC DNA]</scope>
    <source>
        <strain evidence="5">CGMCC 1.8995</strain>
    </source>
</reference>
<dbReference type="InterPro" id="IPR018391">
    <property type="entry name" value="PQQ_b-propeller_rpt"/>
</dbReference>
<dbReference type="InterPro" id="IPR013517">
    <property type="entry name" value="FG-GAP"/>
</dbReference>
<feature type="domain" description="Pyrrolo-quinoline quinone repeat" evidence="3">
    <location>
        <begin position="100"/>
        <end position="310"/>
    </location>
</feature>
<dbReference type="SUPFAM" id="SSF103647">
    <property type="entry name" value="TSP type-3 repeat"/>
    <property type="match status" value="1"/>
</dbReference>
<dbReference type="Pfam" id="PF13360">
    <property type="entry name" value="PQQ_2"/>
    <property type="match status" value="2"/>
</dbReference>
<dbReference type="AlphaFoldDB" id="A0A1M5SWR5"/>
<proteinExistence type="predicted"/>
<evidence type="ECO:0000313" key="4">
    <source>
        <dbReference type="EMBL" id="SHH42922.1"/>
    </source>
</evidence>
<dbReference type="Gene3D" id="2.130.10.130">
    <property type="entry name" value="Integrin alpha, N-terminal"/>
    <property type="match status" value="2"/>
</dbReference>
<name>A0A1M5SWR5_9ALTE</name>
<dbReference type="OrthoDB" id="6281066at2"/>
<evidence type="ECO:0000259" key="3">
    <source>
        <dbReference type="Pfam" id="PF13360"/>
    </source>
</evidence>
<keyword evidence="1 2" id="KW-0732">Signal</keyword>